<dbReference type="InterPro" id="IPR023186">
    <property type="entry name" value="IUNH"/>
</dbReference>
<organism evidence="4 5">
    <name type="scientific">Novosphingobium endophyticum</name>
    <dbReference type="NCBI Taxonomy" id="1955250"/>
    <lineage>
        <taxon>Bacteria</taxon>
        <taxon>Pseudomonadati</taxon>
        <taxon>Pseudomonadota</taxon>
        <taxon>Alphaproteobacteria</taxon>
        <taxon>Sphingomonadales</taxon>
        <taxon>Sphingomonadaceae</taxon>
        <taxon>Novosphingobium</taxon>
    </lineage>
</organism>
<dbReference type="SUPFAM" id="SSF53590">
    <property type="entry name" value="Nucleoside hydrolase"/>
    <property type="match status" value="1"/>
</dbReference>
<keyword evidence="2" id="KW-0326">Glycosidase</keyword>
<dbReference type="PANTHER" id="PTHR12304:SF4">
    <property type="entry name" value="URIDINE NUCLEOSIDASE"/>
    <property type="match status" value="1"/>
</dbReference>
<dbReference type="GO" id="GO:0008477">
    <property type="term" value="F:purine nucleosidase activity"/>
    <property type="evidence" value="ECO:0007669"/>
    <property type="project" value="TreeGrafter"/>
</dbReference>
<dbReference type="PANTHER" id="PTHR12304">
    <property type="entry name" value="INOSINE-URIDINE PREFERRING NUCLEOSIDE HYDROLASE"/>
    <property type="match status" value="1"/>
</dbReference>
<reference evidence="4" key="1">
    <citation type="journal article" date="2014" name="Int. J. Syst. Evol. Microbiol.">
        <title>Complete genome sequence of Corynebacterium casei LMG S-19264T (=DSM 44701T), isolated from a smear-ripened cheese.</title>
        <authorList>
            <consortium name="US DOE Joint Genome Institute (JGI-PGF)"/>
            <person name="Walter F."/>
            <person name="Albersmeier A."/>
            <person name="Kalinowski J."/>
            <person name="Ruckert C."/>
        </authorList>
    </citation>
    <scope>NUCLEOTIDE SEQUENCE</scope>
    <source>
        <strain evidence="4">CGMCC 1.15095</strain>
    </source>
</reference>
<dbReference type="GO" id="GO:0006152">
    <property type="term" value="P:purine nucleoside catabolic process"/>
    <property type="evidence" value="ECO:0007669"/>
    <property type="project" value="TreeGrafter"/>
</dbReference>
<dbReference type="Proteomes" id="UP000608154">
    <property type="component" value="Unassembled WGS sequence"/>
</dbReference>
<keyword evidence="5" id="KW-1185">Reference proteome</keyword>
<name>A0A916X7G5_9SPHN</name>
<reference evidence="4" key="2">
    <citation type="submission" date="2020-09" db="EMBL/GenBank/DDBJ databases">
        <authorList>
            <person name="Sun Q."/>
            <person name="Zhou Y."/>
        </authorList>
    </citation>
    <scope>NUCLEOTIDE SEQUENCE</scope>
    <source>
        <strain evidence="4">CGMCC 1.15095</strain>
    </source>
</reference>
<evidence type="ECO:0000259" key="3">
    <source>
        <dbReference type="Pfam" id="PF01156"/>
    </source>
</evidence>
<sequence length="308" mass="33820">MLIANEFSGDIDALFSAVHALLSRSTEVRGIIGCRARFVPGYPERTAERSVELVDEILRLMNLTGAVPSLLGSAQMSSSTAPSKSPGAQAIVDEAMRTDTVLPLYVAVGGGLTEVASALLIEPRVADRFTLVWIGGHADPKRPAENNFVIDPLAAQLVFNQFNVPIWQVPSDVYRTCMVSSTELQAFIAPYGAIGTWLYDKLLEDPRKHIPDQVSFGETYRMGDSPLVLLTALTDLLPVSANPSASDQRTSSSRYEESFAPYLNPDGTYTPRDSGRKIRVYKSVDTRLMFSDFFAKMRVNYDGCEQPN</sequence>
<keyword evidence="1" id="KW-0378">Hydrolase</keyword>
<evidence type="ECO:0000256" key="1">
    <source>
        <dbReference type="ARBA" id="ARBA00022801"/>
    </source>
</evidence>
<gene>
    <name evidence="4" type="ORF">GCM10011494_40030</name>
</gene>
<dbReference type="GO" id="GO:0005829">
    <property type="term" value="C:cytosol"/>
    <property type="evidence" value="ECO:0007669"/>
    <property type="project" value="TreeGrafter"/>
</dbReference>
<evidence type="ECO:0000313" key="5">
    <source>
        <dbReference type="Proteomes" id="UP000608154"/>
    </source>
</evidence>
<evidence type="ECO:0000313" key="4">
    <source>
        <dbReference type="EMBL" id="GGC17146.1"/>
    </source>
</evidence>
<proteinExistence type="predicted"/>
<feature type="domain" description="Inosine/uridine-preferring nucleoside hydrolase" evidence="3">
    <location>
        <begin position="78"/>
        <end position="205"/>
    </location>
</feature>
<dbReference type="AlphaFoldDB" id="A0A916X7G5"/>
<dbReference type="Gene3D" id="3.90.245.10">
    <property type="entry name" value="Ribonucleoside hydrolase-like"/>
    <property type="match status" value="1"/>
</dbReference>
<comment type="caution">
    <text evidence="4">The sequence shown here is derived from an EMBL/GenBank/DDBJ whole genome shotgun (WGS) entry which is preliminary data.</text>
</comment>
<dbReference type="EMBL" id="BMHK01000078">
    <property type="protein sequence ID" value="GGC17146.1"/>
    <property type="molecule type" value="Genomic_DNA"/>
</dbReference>
<dbReference type="InterPro" id="IPR036452">
    <property type="entry name" value="Ribo_hydro-like"/>
</dbReference>
<dbReference type="Pfam" id="PF01156">
    <property type="entry name" value="IU_nuc_hydro"/>
    <property type="match status" value="1"/>
</dbReference>
<accession>A0A916X7G5</accession>
<protein>
    <recommendedName>
        <fullName evidence="3">Inosine/uridine-preferring nucleoside hydrolase domain-containing protein</fullName>
    </recommendedName>
</protein>
<evidence type="ECO:0000256" key="2">
    <source>
        <dbReference type="ARBA" id="ARBA00023295"/>
    </source>
</evidence>
<dbReference type="InterPro" id="IPR001910">
    <property type="entry name" value="Inosine/uridine_hydrolase_dom"/>
</dbReference>